<dbReference type="AlphaFoldDB" id="A0A2I0X469"/>
<organism evidence="1 2">
    <name type="scientific">Dendrobium catenatum</name>
    <dbReference type="NCBI Taxonomy" id="906689"/>
    <lineage>
        <taxon>Eukaryota</taxon>
        <taxon>Viridiplantae</taxon>
        <taxon>Streptophyta</taxon>
        <taxon>Embryophyta</taxon>
        <taxon>Tracheophyta</taxon>
        <taxon>Spermatophyta</taxon>
        <taxon>Magnoliopsida</taxon>
        <taxon>Liliopsida</taxon>
        <taxon>Asparagales</taxon>
        <taxon>Orchidaceae</taxon>
        <taxon>Epidendroideae</taxon>
        <taxon>Malaxideae</taxon>
        <taxon>Dendrobiinae</taxon>
        <taxon>Dendrobium</taxon>
    </lineage>
</organism>
<keyword evidence="2" id="KW-1185">Reference proteome</keyword>
<reference evidence="1 2" key="2">
    <citation type="journal article" date="2017" name="Nature">
        <title>The Apostasia genome and the evolution of orchids.</title>
        <authorList>
            <person name="Zhang G.Q."/>
            <person name="Liu K.W."/>
            <person name="Li Z."/>
            <person name="Lohaus R."/>
            <person name="Hsiao Y.Y."/>
            <person name="Niu S.C."/>
            <person name="Wang J.Y."/>
            <person name="Lin Y.C."/>
            <person name="Xu Q."/>
            <person name="Chen L.J."/>
            <person name="Yoshida K."/>
            <person name="Fujiwara S."/>
            <person name="Wang Z.W."/>
            <person name="Zhang Y.Q."/>
            <person name="Mitsuda N."/>
            <person name="Wang M."/>
            <person name="Liu G.H."/>
            <person name="Pecoraro L."/>
            <person name="Huang H.X."/>
            <person name="Xiao X.J."/>
            <person name="Lin M."/>
            <person name="Wu X.Y."/>
            <person name="Wu W.L."/>
            <person name="Chen Y.Y."/>
            <person name="Chang S.B."/>
            <person name="Sakamoto S."/>
            <person name="Ohme-Takagi M."/>
            <person name="Yagi M."/>
            <person name="Zeng S.J."/>
            <person name="Shen C.Y."/>
            <person name="Yeh C.M."/>
            <person name="Luo Y.B."/>
            <person name="Tsai W.C."/>
            <person name="Van de Peer Y."/>
            <person name="Liu Z.J."/>
        </authorList>
    </citation>
    <scope>NUCLEOTIDE SEQUENCE [LARGE SCALE GENOMIC DNA]</scope>
    <source>
        <tissue evidence="1">The whole plant</tissue>
    </source>
</reference>
<evidence type="ECO:0000313" key="1">
    <source>
        <dbReference type="EMBL" id="PKU82691.1"/>
    </source>
</evidence>
<proteinExistence type="predicted"/>
<protein>
    <submittedName>
        <fullName evidence="1">Uncharacterized protein</fullName>
    </submittedName>
</protein>
<dbReference type="Proteomes" id="UP000233837">
    <property type="component" value="Unassembled WGS sequence"/>
</dbReference>
<accession>A0A2I0X469</accession>
<gene>
    <name evidence="1" type="ORF">MA16_Dca021967</name>
</gene>
<reference evidence="1 2" key="1">
    <citation type="journal article" date="2016" name="Sci. Rep.">
        <title>The Dendrobium catenatum Lindl. genome sequence provides insights into polysaccharide synthase, floral development and adaptive evolution.</title>
        <authorList>
            <person name="Zhang G.Q."/>
            <person name="Xu Q."/>
            <person name="Bian C."/>
            <person name="Tsai W.C."/>
            <person name="Yeh C.M."/>
            <person name="Liu K.W."/>
            <person name="Yoshida K."/>
            <person name="Zhang L.S."/>
            <person name="Chang S.B."/>
            <person name="Chen F."/>
            <person name="Shi Y."/>
            <person name="Su Y.Y."/>
            <person name="Zhang Y.Q."/>
            <person name="Chen L.J."/>
            <person name="Yin Y."/>
            <person name="Lin M."/>
            <person name="Huang H."/>
            <person name="Deng H."/>
            <person name="Wang Z.W."/>
            <person name="Zhu S.L."/>
            <person name="Zhao X."/>
            <person name="Deng C."/>
            <person name="Niu S.C."/>
            <person name="Huang J."/>
            <person name="Wang M."/>
            <person name="Liu G.H."/>
            <person name="Yang H.J."/>
            <person name="Xiao X.J."/>
            <person name="Hsiao Y.Y."/>
            <person name="Wu W.L."/>
            <person name="Chen Y.Y."/>
            <person name="Mitsuda N."/>
            <person name="Ohme-Takagi M."/>
            <person name="Luo Y.B."/>
            <person name="Van de Peer Y."/>
            <person name="Liu Z.J."/>
        </authorList>
    </citation>
    <scope>NUCLEOTIDE SEQUENCE [LARGE SCALE GENOMIC DNA]</scope>
    <source>
        <tissue evidence="1">The whole plant</tissue>
    </source>
</reference>
<dbReference type="EMBL" id="KZ502169">
    <property type="protein sequence ID" value="PKU82691.1"/>
    <property type="molecule type" value="Genomic_DNA"/>
</dbReference>
<sequence length="61" mass="6466">MILAGSRPKFRSGFRSRKAEQVRGSWVCSMVISHEPALSNLQCPPGSAPANPSASGLPFPV</sequence>
<name>A0A2I0X469_9ASPA</name>
<evidence type="ECO:0000313" key="2">
    <source>
        <dbReference type="Proteomes" id="UP000233837"/>
    </source>
</evidence>